<dbReference type="STRING" id="29170.A0A368H3M1"/>
<reference evidence="2 3" key="1">
    <citation type="submission" date="2014-10" db="EMBL/GenBank/DDBJ databases">
        <title>Draft genome of the hookworm Ancylostoma caninum.</title>
        <authorList>
            <person name="Mitreva M."/>
        </authorList>
    </citation>
    <scope>NUCLEOTIDE SEQUENCE [LARGE SCALE GENOMIC DNA]</scope>
    <source>
        <strain evidence="2 3">Baltimore</strain>
    </source>
</reference>
<dbReference type="SMART" id="SM00034">
    <property type="entry name" value="CLECT"/>
    <property type="match status" value="1"/>
</dbReference>
<dbReference type="InterPro" id="IPR016187">
    <property type="entry name" value="CTDL_fold"/>
</dbReference>
<protein>
    <submittedName>
        <fullName evidence="2">Lectin C-type domain protein</fullName>
    </submittedName>
</protein>
<dbReference type="InterPro" id="IPR016186">
    <property type="entry name" value="C-type_lectin-like/link_sf"/>
</dbReference>
<evidence type="ECO:0000313" key="2">
    <source>
        <dbReference type="EMBL" id="RCN51212.1"/>
    </source>
</evidence>
<proteinExistence type="predicted"/>
<dbReference type="Proteomes" id="UP000252519">
    <property type="component" value="Unassembled WGS sequence"/>
</dbReference>
<keyword evidence="3" id="KW-1185">Reference proteome</keyword>
<dbReference type="OrthoDB" id="5853226at2759"/>
<organism evidence="2 3">
    <name type="scientific">Ancylostoma caninum</name>
    <name type="common">Dog hookworm</name>
    <dbReference type="NCBI Taxonomy" id="29170"/>
    <lineage>
        <taxon>Eukaryota</taxon>
        <taxon>Metazoa</taxon>
        <taxon>Ecdysozoa</taxon>
        <taxon>Nematoda</taxon>
        <taxon>Chromadorea</taxon>
        <taxon>Rhabditida</taxon>
        <taxon>Rhabditina</taxon>
        <taxon>Rhabditomorpha</taxon>
        <taxon>Strongyloidea</taxon>
        <taxon>Ancylostomatidae</taxon>
        <taxon>Ancylostomatinae</taxon>
        <taxon>Ancylostoma</taxon>
    </lineage>
</organism>
<accession>A0A368H3M1</accession>
<evidence type="ECO:0000259" key="1">
    <source>
        <dbReference type="PROSITE" id="PS50041"/>
    </source>
</evidence>
<dbReference type="InterPro" id="IPR001304">
    <property type="entry name" value="C-type_lectin-like"/>
</dbReference>
<dbReference type="InterPro" id="IPR050111">
    <property type="entry name" value="C-type_lectin/snaclec_domain"/>
</dbReference>
<evidence type="ECO:0000313" key="3">
    <source>
        <dbReference type="Proteomes" id="UP000252519"/>
    </source>
</evidence>
<dbReference type="Pfam" id="PF00059">
    <property type="entry name" value="Lectin_C"/>
    <property type="match status" value="1"/>
</dbReference>
<dbReference type="Gene3D" id="3.10.100.10">
    <property type="entry name" value="Mannose-Binding Protein A, subunit A"/>
    <property type="match status" value="1"/>
</dbReference>
<feature type="domain" description="C-type lectin" evidence="1">
    <location>
        <begin position="57"/>
        <end position="177"/>
    </location>
</feature>
<dbReference type="EMBL" id="JOJR01000015">
    <property type="protein sequence ID" value="RCN51212.1"/>
    <property type="molecule type" value="Genomic_DNA"/>
</dbReference>
<dbReference type="AlphaFoldDB" id="A0A368H3M1"/>
<dbReference type="PROSITE" id="PS50041">
    <property type="entry name" value="C_TYPE_LECTIN_2"/>
    <property type="match status" value="1"/>
</dbReference>
<comment type="caution">
    <text evidence="2">The sequence shown here is derived from an EMBL/GenBank/DDBJ whole genome shotgun (WGS) entry which is preliminary data.</text>
</comment>
<dbReference type="SUPFAM" id="SSF56436">
    <property type="entry name" value="C-type lectin-like"/>
    <property type="match status" value="1"/>
</dbReference>
<name>A0A368H3M1_ANCCA</name>
<gene>
    <name evidence="2" type="ORF">ANCCAN_02573</name>
</gene>
<sequence length="181" mass="20392">MQFSFHEFFAFEGPAPLETRFASLVSHVQDLDKQVARLQKKVAGLEQAAHTSWNATDSGSLYKLFEQRRSWISLPSSVNSSGISRPYFFQSHCQSFDAHLAVIDSEAKNNFIKGLIEEKPTIDYVWIGVKTRTSNPSSHASFSNFDKENPIDGCAVMDHAGVWSIRSCEQLRPFVCQMVVI</sequence>
<dbReference type="PANTHER" id="PTHR22803">
    <property type="entry name" value="MANNOSE, PHOSPHOLIPASE, LECTIN RECEPTOR RELATED"/>
    <property type="match status" value="1"/>
</dbReference>
<dbReference type="CDD" id="cd00037">
    <property type="entry name" value="CLECT"/>
    <property type="match status" value="1"/>
</dbReference>